<dbReference type="AlphaFoldDB" id="A0A0X8X8T0"/>
<reference evidence="2" key="1">
    <citation type="submission" date="2016-02" db="EMBL/GenBank/DDBJ databases">
        <title>Halorhodospira halochloris DSM-1059 complete genome, version 2.</title>
        <authorList>
            <person name="Tsukatani Y."/>
        </authorList>
    </citation>
    <scope>NUCLEOTIDE SEQUENCE</scope>
    <source>
        <strain evidence="2">DSM 1059</strain>
    </source>
</reference>
<sequence length="155" mass="18085">MLIVVQEHPEELFRRCFFLVTNMPQHRASGEFILEHYRRRGKAEGHFGELKTVLGESLPCSTHHQKRSPDEVFARSQALLSLRVIAYQILHVLRGEVERMTGTGWSLARVRERLLKVAGRVRFHARCIQIDIERRAATYWNRLMGRLTKMQPLPG</sequence>
<evidence type="ECO:0000259" key="1">
    <source>
        <dbReference type="Pfam" id="PF13701"/>
    </source>
</evidence>
<dbReference type="Proteomes" id="UP000218890">
    <property type="component" value="Chromosome"/>
</dbReference>
<dbReference type="KEGG" id="hhk:HH1059_08920"/>
<feature type="domain" description="Transposase DDE" evidence="1">
    <location>
        <begin position="12"/>
        <end position="137"/>
    </location>
</feature>
<proteinExistence type="predicted"/>
<dbReference type="InterPro" id="IPR025668">
    <property type="entry name" value="Tnp_DDE_dom"/>
</dbReference>
<organism evidence="2 3">
    <name type="scientific">Halorhodospira halochloris</name>
    <name type="common">Ectothiorhodospira halochloris</name>
    <dbReference type="NCBI Taxonomy" id="1052"/>
    <lineage>
        <taxon>Bacteria</taxon>
        <taxon>Pseudomonadati</taxon>
        <taxon>Pseudomonadota</taxon>
        <taxon>Gammaproteobacteria</taxon>
        <taxon>Chromatiales</taxon>
        <taxon>Ectothiorhodospiraceae</taxon>
        <taxon>Halorhodospira</taxon>
    </lineage>
</organism>
<accession>A0A0X8X8T0</accession>
<dbReference type="OrthoDB" id="8482126at2"/>
<evidence type="ECO:0000313" key="2">
    <source>
        <dbReference type="EMBL" id="BAU57586.1"/>
    </source>
</evidence>
<dbReference type="EMBL" id="AP017372">
    <property type="protein sequence ID" value="BAU57586.1"/>
    <property type="molecule type" value="Genomic_DNA"/>
</dbReference>
<keyword evidence="3" id="KW-1185">Reference proteome</keyword>
<evidence type="ECO:0000313" key="3">
    <source>
        <dbReference type="Proteomes" id="UP000218890"/>
    </source>
</evidence>
<dbReference type="Pfam" id="PF13701">
    <property type="entry name" value="DDE_Tnp_1_4"/>
    <property type="match status" value="1"/>
</dbReference>
<gene>
    <name evidence="2" type="ORF">HH1059_08920</name>
</gene>
<protein>
    <recommendedName>
        <fullName evidence="1">Transposase DDE domain-containing protein</fullName>
    </recommendedName>
</protein>
<name>A0A0X8X8T0_HALHR</name>